<organism evidence="1 2">
    <name type="scientific">Bemisia tabaci</name>
    <name type="common">Sweetpotato whitefly</name>
    <name type="synonym">Aleurodes tabaci</name>
    <dbReference type="NCBI Taxonomy" id="7038"/>
    <lineage>
        <taxon>Eukaryota</taxon>
        <taxon>Metazoa</taxon>
        <taxon>Ecdysozoa</taxon>
        <taxon>Arthropoda</taxon>
        <taxon>Hexapoda</taxon>
        <taxon>Insecta</taxon>
        <taxon>Pterygota</taxon>
        <taxon>Neoptera</taxon>
        <taxon>Paraneoptera</taxon>
        <taxon>Hemiptera</taxon>
        <taxon>Sternorrhyncha</taxon>
        <taxon>Aleyrodoidea</taxon>
        <taxon>Aleyrodidae</taxon>
        <taxon>Aleyrodinae</taxon>
        <taxon>Bemisia</taxon>
    </lineage>
</organism>
<sequence>MSLSFTLSGNSSILSQDVYPAVKLPRNERHYIGLVDLEVFNSFPNIDNDNNRFFVKKGGEEREIEIPVGCYEITQIEDYLKKQLGDDSISLTANMPTSQCVLESNYEVNFKKRNSIGPLLGFDSVILPAGKKHYSNLPVKITKVTSILVDCNLVTGTYLNGVPGHVLHQFAATTPPGYKIVEVPANVIYLPVNTSFIDNLTVRLSDQDGKLLNLRGETVTVRLHLKQYGFHI</sequence>
<protein>
    <submittedName>
        <fullName evidence="1">Uncharacterized protein</fullName>
    </submittedName>
</protein>
<accession>A0A9P0AAW9</accession>
<gene>
    <name evidence="1" type="ORF">BEMITA_LOCUS6499</name>
</gene>
<evidence type="ECO:0000313" key="2">
    <source>
        <dbReference type="Proteomes" id="UP001152759"/>
    </source>
</evidence>
<name>A0A9P0AAW9_BEMTA</name>
<dbReference type="EMBL" id="OU963864">
    <property type="protein sequence ID" value="CAH0387494.1"/>
    <property type="molecule type" value="Genomic_DNA"/>
</dbReference>
<keyword evidence="2" id="KW-1185">Reference proteome</keyword>
<dbReference type="Proteomes" id="UP001152759">
    <property type="component" value="Chromosome 3"/>
</dbReference>
<proteinExistence type="predicted"/>
<evidence type="ECO:0000313" key="1">
    <source>
        <dbReference type="EMBL" id="CAH0387494.1"/>
    </source>
</evidence>
<dbReference type="AlphaFoldDB" id="A0A9P0AAW9"/>
<reference evidence="1" key="1">
    <citation type="submission" date="2021-12" db="EMBL/GenBank/DDBJ databases">
        <authorList>
            <person name="King R."/>
        </authorList>
    </citation>
    <scope>NUCLEOTIDE SEQUENCE</scope>
</reference>